<dbReference type="EMBL" id="JAECSB010000072">
    <property type="protein sequence ID" value="MBH5144964.1"/>
    <property type="molecule type" value="Genomic_DNA"/>
</dbReference>
<dbReference type="PRINTS" id="PR00155">
    <property type="entry name" value="AMICYANIN"/>
</dbReference>
<keyword evidence="14" id="KW-1185">Reference proteome</keyword>
<dbReference type="Gene3D" id="2.60.40.420">
    <property type="entry name" value="Cupredoxins - blue copper proteins"/>
    <property type="match status" value="1"/>
</dbReference>
<keyword evidence="5" id="KW-0249">Electron transport</keyword>
<evidence type="ECO:0000256" key="5">
    <source>
        <dbReference type="ARBA" id="ARBA00022982"/>
    </source>
</evidence>
<accession>A0A0C2VQL3</accession>
<dbReference type="InterPro" id="IPR052721">
    <property type="entry name" value="ET_Amicyanin"/>
</dbReference>
<evidence type="ECO:0000256" key="8">
    <source>
        <dbReference type="SAM" id="SignalP"/>
    </source>
</evidence>
<dbReference type="Proteomes" id="UP000627573">
    <property type="component" value="Unassembled WGS sequence"/>
</dbReference>
<dbReference type="Proteomes" id="UP000325576">
    <property type="component" value="Unassembled WGS sequence"/>
</dbReference>
<sequence length="123" mass="12744">MKSRLRPAIAGLVLALGLVGCSSGTDSTPSAAETTASGPVVTISGMAYSPASITVNVGDTVTWVFDDNGMAHDVNGLGDAKGKLRSPLKKSGTYTYTFTEPGTYDYTCTPHPEMRGTVVVETP</sequence>
<dbReference type="GO" id="GO:0042597">
    <property type="term" value="C:periplasmic space"/>
    <property type="evidence" value="ECO:0007669"/>
    <property type="project" value="UniProtKB-SubCell"/>
</dbReference>
<dbReference type="AlphaFoldDB" id="A0A0C2VQL3"/>
<dbReference type="RefSeq" id="WP_019747573.1">
    <property type="nucleotide sequence ID" value="NZ_AP018733.1"/>
</dbReference>
<keyword evidence="8" id="KW-0732">Signal</keyword>
<keyword evidence="4" id="KW-0574">Periplasm</keyword>
<dbReference type="EMBL" id="MRBO01000589">
    <property type="protein sequence ID" value="KAB2583154.1"/>
    <property type="molecule type" value="Genomic_DNA"/>
</dbReference>
<keyword evidence="6 7" id="KW-0186">Copper</keyword>
<dbReference type="PANTHER" id="PTHR36507">
    <property type="entry name" value="BLL1555 PROTEIN"/>
    <property type="match status" value="1"/>
</dbReference>
<evidence type="ECO:0000313" key="12">
    <source>
        <dbReference type="EMBL" id="WGV51532.1"/>
    </source>
</evidence>
<dbReference type="EMBL" id="CP124545">
    <property type="protein sequence ID" value="WGV51532.1"/>
    <property type="molecule type" value="Genomic_DNA"/>
</dbReference>
<dbReference type="InterPro" id="IPR000923">
    <property type="entry name" value="BlueCu_1"/>
</dbReference>
<feature type="chain" id="PRO_5010413768" evidence="8">
    <location>
        <begin position="32"/>
        <end position="123"/>
    </location>
</feature>
<dbReference type="InterPro" id="IPR035668">
    <property type="entry name" value="Amicyanin"/>
</dbReference>
<evidence type="ECO:0000313" key="10">
    <source>
        <dbReference type="EMBL" id="KAB2583154.1"/>
    </source>
</evidence>
<evidence type="ECO:0000259" key="9">
    <source>
        <dbReference type="Pfam" id="PF00127"/>
    </source>
</evidence>
<feature type="signal peptide" evidence="8">
    <location>
        <begin position="1"/>
        <end position="31"/>
    </location>
</feature>
<dbReference type="PANTHER" id="PTHR36507:SF1">
    <property type="entry name" value="BLL1555 PROTEIN"/>
    <property type="match status" value="1"/>
</dbReference>
<dbReference type="Pfam" id="PF00127">
    <property type="entry name" value="Copper-bind"/>
    <property type="match status" value="1"/>
</dbReference>
<feature type="binding site" evidence="7">
    <location>
        <position position="111"/>
    </location>
    <ligand>
        <name>Cu cation</name>
        <dbReference type="ChEBI" id="CHEBI:23378"/>
    </ligand>
</feature>
<feature type="domain" description="Blue (type 1) copper" evidence="9">
    <location>
        <begin position="43"/>
        <end position="121"/>
    </location>
</feature>
<name>A0A0C2VQL3_RHOER</name>
<proteinExistence type="predicted"/>
<organism evidence="10 13">
    <name type="scientific">Rhodococcus erythropolis</name>
    <name type="common">Arthrobacter picolinophilus</name>
    <dbReference type="NCBI Taxonomy" id="1833"/>
    <lineage>
        <taxon>Bacteria</taxon>
        <taxon>Bacillati</taxon>
        <taxon>Actinomycetota</taxon>
        <taxon>Actinomycetes</taxon>
        <taxon>Mycobacteriales</taxon>
        <taxon>Nocardiaceae</taxon>
        <taxon>Rhodococcus</taxon>
        <taxon>Rhodococcus erythropolis group</taxon>
    </lineage>
</organism>
<dbReference type="GeneID" id="57487961"/>
<evidence type="ECO:0000256" key="3">
    <source>
        <dbReference type="ARBA" id="ARBA00022723"/>
    </source>
</evidence>
<keyword evidence="2" id="KW-0813">Transport</keyword>
<gene>
    <name evidence="10" type="ORF">BS297_21830</name>
    <name evidence="11" type="ORF">I3517_20390</name>
    <name evidence="12" type="ORF">QIE55_10050</name>
</gene>
<dbReference type="KEGG" id="reb:XU06_09385"/>
<dbReference type="PROSITE" id="PS51257">
    <property type="entry name" value="PROKAR_LIPOPROTEIN"/>
    <property type="match status" value="1"/>
</dbReference>
<reference evidence="10 13" key="1">
    <citation type="journal article" date="2017" name="Poromechanics V (2013)">
        <title>Genomic Characterization of the Arsenic-Tolerant Actinobacterium, &lt;i&gt;Rhodococcus erythropolis&lt;/i&gt; S43.</title>
        <authorList>
            <person name="Retamal-Morales G."/>
            <person name="Mehnert M."/>
            <person name="Schwabe R."/>
            <person name="Tischler D."/>
            <person name="Schloemann M."/>
            <person name="Levican G.J."/>
        </authorList>
    </citation>
    <scope>NUCLEOTIDE SEQUENCE [LARGE SCALE GENOMIC DNA]</scope>
    <source>
        <strain evidence="10 13">S43</strain>
    </source>
</reference>
<evidence type="ECO:0000256" key="1">
    <source>
        <dbReference type="ARBA" id="ARBA00004418"/>
    </source>
</evidence>
<evidence type="ECO:0000256" key="6">
    <source>
        <dbReference type="ARBA" id="ARBA00023008"/>
    </source>
</evidence>
<dbReference type="CDD" id="cd13921">
    <property type="entry name" value="Amicyanin"/>
    <property type="match status" value="1"/>
</dbReference>
<evidence type="ECO:0000313" key="14">
    <source>
        <dbReference type="Proteomes" id="UP000627573"/>
    </source>
</evidence>
<evidence type="ECO:0000256" key="2">
    <source>
        <dbReference type="ARBA" id="ARBA00022448"/>
    </source>
</evidence>
<dbReference type="GO" id="GO:0005507">
    <property type="term" value="F:copper ion binding"/>
    <property type="evidence" value="ECO:0007669"/>
    <property type="project" value="InterPro"/>
</dbReference>
<dbReference type="GO" id="GO:0009055">
    <property type="term" value="F:electron transfer activity"/>
    <property type="evidence" value="ECO:0007669"/>
    <property type="project" value="InterPro"/>
</dbReference>
<dbReference type="OMA" id="TWKNLDG"/>
<feature type="binding site" evidence="7">
    <location>
        <position position="72"/>
    </location>
    <ligand>
        <name>Cu cation</name>
        <dbReference type="ChEBI" id="CHEBI:23378"/>
    </ligand>
</feature>
<comment type="subcellular location">
    <subcellularLocation>
        <location evidence="1">Periplasm</location>
    </subcellularLocation>
</comment>
<reference evidence="12" key="3">
    <citation type="submission" date="2023-08" db="EMBL/GenBank/DDBJ databases">
        <title>Isolation and Characterization of Rhodococcus erythropolis MGMM8.</title>
        <authorList>
            <person name="Diabankana R.G.C."/>
            <person name="Afordoanyi D.M."/>
            <person name="Validov S.Z."/>
        </authorList>
    </citation>
    <scope>NUCLEOTIDE SEQUENCE</scope>
    <source>
        <strain evidence="12">MGMM8</strain>
    </source>
</reference>
<dbReference type="SUPFAM" id="SSF49503">
    <property type="entry name" value="Cupredoxins"/>
    <property type="match status" value="1"/>
</dbReference>
<evidence type="ECO:0000313" key="13">
    <source>
        <dbReference type="Proteomes" id="UP000325576"/>
    </source>
</evidence>
<dbReference type="InterPro" id="IPR008972">
    <property type="entry name" value="Cupredoxin"/>
</dbReference>
<feature type="binding site" evidence="7">
    <location>
        <position position="108"/>
    </location>
    <ligand>
        <name>Cu cation</name>
        <dbReference type="ChEBI" id="CHEBI:23378"/>
    </ligand>
</feature>
<protein>
    <submittedName>
        <fullName evidence="10 11">Copper-binding protein</fullName>
    </submittedName>
</protein>
<dbReference type="Proteomes" id="UP001230933">
    <property type="component" value="Chromosome"/>
</dbReference>
<evidence type="ECO:0000256" key="4">
    <source>
        <dbReference type="ARBA" id="ARBA00022764"/>
    </source>
</evidence>
<evidence type="ECO:0000256" key="7">
    <source>
        <dbReference type="PIRSR" id="PIRSR602386-1"/>
    </source>
</evidence>
<dbReference type="InterPro" id="IPR002386">
    <property type="entry name" value="Amicyanin/Pseudoazurin"/>
</dbReference>
<comment type="cofactor">
    <cofactor evidence="7">
        <name>Cu cation</name>
        <dbReference type="ChEBI" id="CHEBI:23378"/>
    </cofactor>
    <text evidence="7">Binds 1 copper ion per subunit.</text>
</comment>
<evidence type="ECO:0000313" key="11">
    <source>
        <dbReference type="EMBL" id="MBH5144964.1"/>
    </source>
</evidence>
<keyword evidence="3 7" id="KW-0479">Metal-binding</keyword>
<reference evidence="11 14" key="2">
    <citation type="submission" date="2020-12" db="EMBL/GenBank/DDBJ databases">
        <title>Draft genome sequence of furan degrading bacterial strain FUR100.</title>
        <authorList>
            <person name="Woiski C."/>
        </authorList>
    </citation>
    <scope>NUCLEOTIDE SEQUENCE [LARGE SCALE GENOMIC DNA]</scope>
    <source>
        <strain evidence="11 14">FUR100</strain>
    </source>
</reference>